<dbReference type="EMBL" id="AJSR01000547">
    <property type="protein sequence ID" value="EKM32834.1"/>
    <property type="molecule type" value="Genomic_DNA"/>
</dbReference>
<proteinExistence type="predicted"/>
<name>A0A454D2I0_VIBHA</name>
<evidence type="ECO:0000313" key="1">
    <source>
        <dbReference type="EMBL" id="EKM32834.1"/>
    </source>
</evidence>
<reference evidence="1 2" key="1">
    <citation type="submission" date="2012-10" db="EMBL/GenBank/DDBJ databases">
        <title>Genome sequence of Vibrio Cholerae HENC-02.</title>
        <authorList>
            <person name="Eppinger M."/>
            <person name="Hasan N.A."/>
            <person name="Sengamalay N."/>
            <person name="Hine E."/>
            <person name="Su Q."/>
            <person name="Daugherty S.C."/>
            <person name="Young S."/>
            <person name="Sadzewicz L."/>
            <person name="Tallon L."/>
            <person name="Cebula T.A."/>
            <person name="Ravel J."/>
            <person name="Colwell R.R."/>
        </authorList>
    </citation>
    <scope>NUCLEOTIDE SEQUENCE [LARGE SCALE GENOMIC DNA]</scope>
    <source>
        <strain evidence="1 2">HENC-02</strain>
    </source>
</reference>
<evidence type="ECO:0000313" key="2">
    <source>
        <dbReference type="Proteomes" id="UP000008367"/>
    </source>
</evidence>
<gene>
    <name evidence="1" type="ORF">VCHENC02_1642</name>
</gene>
<sequence length="11" mass="1171">MIGDFGVNTFA</sequence>
<dbReference type="Proteomes" id="UP000008367">
    <property type="component" value="Unassembled WGS sequence"/>
</dbReference>
<organism evidence="1 2">
    <name type="scientific">Vibrio harveyi</name>
    <name type="common">Beneckea harveyi</name>
    <dbReference type="NCBI Taxonomy" id="669"/>
    <lineage>
        <taxon>Bacteria</taxon>
        <taxon>Pseudomonadati</taxon>
        <taxon>Pseudomonadota</taxon>
        <taxon>Gammaproteobacteria</taxon>
        <taxon>Vibrionales</taxon>
        <taxon>Vibrionaceae</taxon>
        <taxon>Vibrio</taxon>
    </lineage>
</organism>
<comment type="caution">
    <text evidence="1">The sequence shown here is derived from an EMBL/GenBank/DDBJ whole genome shotgun (WGS) entry which is preliminary data.</text>
</comment>
<accession>A0A454D2I0</accession>
<feature type="non-terminal residue" evidence="1">
    <location>
        <position position="11"/>
    </location>
</feature>
<protein>
    <submittedName>
        <fullName evidence="1">Putative membrane protein</fullName>
    </submittedName>
</protein>